<dbReference type="AlphaFoldDB" id="A0A292Q4B7"/>
<sequence length="233" mass="25865">MEQVIKELVEHTNQKLSTLPSKTRLLISVSGIPGSGKTTLARRVTEGLNAVSKIGDVAAMIPMDGYHLTRATLSAMPDPIEAHARRGAPFTFDPVSLKLLIQQVKAPLEEEERLIYAPSFDHAIKDPVEDDIKILSSQRVLIFEGNYLSMGTDVWGDIARLFDELWFVEVDRGIARERLIARHLKAGLADTREAAAKRADENDLPNGDYLVANGLKPHRVIRSVEDQEYARSG</sequence>
<protein>
    <recommendedName>
        <fullName evidence="1">Phosphoribulokinase/uridine kinase domain-containing protein</fullName>
    </recommendedName>
</protein>
<dbReference type="SUPFAM" id="SSF52540">
    <property type="entry name" value="P-loop containing nucleoside triphosphate hydrolases"/>
    <property type="match status" value="1"/>
</dbReference>
<dbReference type="EMBL" id="LN890956">
    <property type="protein sequence ID" value="CUS14629.1"/>
    <property type="molecule type" value="Genomic_DNA"/>
</dbReference>
<dbReference type="InterPro" id="IPR027417">
    <property type="entry name" value="P-loop_NTPase"/>
</dbReference>
<feature type="domain" description="Phosphoribulokinase/uridine kinase" evidence="1">
    <location>
        <begin position="26"/>
        <end position="182"/>
    </location>
</feature>
<dbReference type="InterPro" id="IPR006083">
    <property type="entry name" value="PRK/URK"/>
</dbReference>
<name>A0A292Q4B7_9PEZI</name>
<gene>
    <name evidence="2" type="ORF">GSTUAT00001154001</name>
</gene>
<proteinExistence type="predicted"/>
<evidence type="ECO:0000313" key="3">
    <source>
        <dbReference type="Proteomes" id="UP001412239"/>
    </source>
</evidence>
<dbReference type="Proteomes" id="UP001412239">
    <property type="component" value="Unassembled WGS sequence"/>
</dbReference>
<dbReference type="GO" id="GO:0005524">
    <property type="term" value="F:ATP binding"/>
    <property type="evidence" value="ECO:0007669"/>
    <property type="project" value="InterPro"/>
</dbReference>
<dbReference type="Gene3D" id="3.40.50.300">
    <property type="entry name" value="P-loop containing nucleotide triphosphate hydrolases"/>
    <property type="match status" value="2"/>
</dbReference>
<accession>A0A292Q4B7</accession>
<dbReference type="Pfam" id="PF00485">
    <property type="entry name" value="PRK"/>
    <property type="match status" value="1"/>
</dbReference>
<dbReference type="GO" id="GO:0016301">
    <property type="term" value="F:kinase activity"/>
    <property type="evidence" value="ECO:0007669"/>
    <property type="project" value="InterPro"/>
</dbReference>
<evidence type="ECO:0000313" key="2">
    <source>
        <dbReference type="EMBL" id="CUS14629.1"/>
    </source>
</evidence>
<reference evidence="2" key="1">
    <citation type="submission" date="2015-10" db="EMBL/GenBank/DDBJ databases">
        <authorList>
            <person name="Regsiter A."/>
            <person name="william w."/>
        </authorList>
    </citation>
    <scope>NUCLEOTIDE SEQUENCE</scope>
    <source>
        <strain evidence="2">Montdore</strain>
    </source>
</reference>
<keyword evidence="3" id="KW-1185">Reference proteome</keyword>
<dbReference type="PANTHER" id="PTHR10285">
    <property type="entry name" value="URIDINE KINASE"/>
    <property type="match status" value="1"/>
</dbReference>
<organism evidence="2 3">
    <name type="scientific">Tuber aestivum</name>
    <name type="common">summer truffle</name>
    <dbReference type="NCBI Taxonomy" id="59557"/>
    <lineage>
        <taxon>Eukaryota</taxon>
        <taxon>Fungi</taxon>
        <taxon>Dikarya</taxon>
        <taxon>Ascomycota</taxon>
        <taxon>Pezizomycotina</taxon>
        <taxon>Pezizomycetes</taxon>
        <taxon>Pezizales</taxon>
        <taxon>Tuberaceae</taxon>
        <taxon>Tuber</taxon>
    </lineage>
</organism>
<evidence type="ECO:0000259" key="1">
    <source>
        <dbReference type="Pfam" id="PF00485"/>
    </source>
</evidence>